<dbReference type="OrthoDB" id="239701at2759"/>
<accession>A0A8J4XZT1</accession>
<comment type="caution">
    <text evidence="1">The sequence shown here is derived from an EMBL/GenBank/DDBJ whole genome shotgun (WGS) entry which is preliminary data.</text>
</comment>
<evidence type="ECO:0000313" key="2">
    <source>
        <dbReference type="Proteomes" id="UP000770661"/>
    </source>
</evidence>
<proteinExistence type="predicted"/>
<dbReference type="Proteomes" id="UP000770661">
    <property type="component" value="Unassembled WGS sequence"/>
</dbReference>
<protein>
    <submittedName>
        <fullName evidence="1">E3 ubiquitin-protein ligase HERC2</fullName>
    </submittedName>
</protein>
<evidence type="ECO:0000313" key="1">
    <source>
        <dbReference type="EMBL" id="KAG0712565.1"/>
    </source>
</evidence>
<keyword evidence="2" id="KW-1185">Reference proteome</keyword>
<gene>
    <name evidence="1" type="primary">Herc2_4</name>
    <name evidence="1" type="ORF">GWK47_018237</name>
</gene>
<organism evidence="1 2">
    <name type="scientific">Chionoecetes opilio</name>
    <name type="common">Atlantic snow crab</name>
    <name type="synonym">Cancer opilio</name>
    <dbReference type="NCBI Taxonomy" id="41210"/>
    <lineage>
        <taxon>Eukaryota</taxon>
        <taxon>Metazoa</taxon>
        <taxon>Ecdysozoa</taxon>
        <taxon>Arthropoda</taxon>
        <taxon>Crustacea</taxon>
        <taxon>Multicrustacea</taxon>
        <taxon>Malacostraca</taxon>
        <taxon>Eumalacostraca</taxon>
        <taxon>Eucarida</taxon>
        <taxon>Decapoda</taxon>
        <taxon>Pleocyemata</taxon>
        <taxon>Brachyura</taxon>
        <taxon>Eubrachyura</taxon>
        <taxon>Majoidea</taxon>
        <taxon>Majidae</taxon>
        <taxon>Chionoecetes</taxon>
    </lineage>
</organism>
<reference evidence="1" key="1">
    <citation type="submission" date="2020-07" db="EMBL/GenBank/DDBJ databases">
        <title>The High-quality genome of the commercially important snow crab, Chionoecetes opilio.</title>
        <authorList>
            <person name="Jeong J.-H."/>
            <person name="Ryu S."/>
        </authorList>
    </citation>
    <scope>NUCLEOTIDE SEQUENCE</scope>
    <source>
        <strain evidence="1">MADBK_172401_WGS</strain>
        <tissue evidence="1">Digestive gland</tissue>
    </source>
</reference>
<sequence length="144" mass="16345">MSRYKTKILLWRSSQCLQCAICKKFSRPVASRGGKQESTEDNATRRDLSPLVAFNMHHSCTPLCPYSIIFLPRQLQAVLREKLKYAIHFCKSIDTDDYARVAMTGAGVEDNVSSESDTDDWDSIGNVSTTYRHLFIPAIMRHAL</sequence>
<name>A0A8J4XZT1_CHIOP</name>
<dbReference type="EMBL" id="JACEEZ010022299">
    <property type="protein sequence ID" value="KAG0712565.1"/>
    <property type="molecule type" value="Genomic_DNA"/>
</dbReference>
<dbReference type="AlphaFoldDB" id="A0A8J4XZT1"/>